<comment type="caution">
    <text evidence="1">The sequence shown here is derived from an EMBL/GenBank/DDBJ whole genome shotgun (WGS) entry which is preliminary data.</text>
</comment>
<reference evidence="1" key="1">
    <citation type="journal article" date="2019" name="Sci. Rep.">
        <title>Draft genome of Tanacetum cinerariifolium, the natural source of mosquito coil.</title>
        <authorList>
            <person name="Yamashiro T."/>
            <person name="Shiraishi A."/>
            <person name="Satake H."/>
            <person name="Nakayama K."/>
        </authorList>
    </citation>
    <scope>NUCLEOTIDE SEQUENCE</scope>
</reference>
<organism evidence="1">
    <name type="scientific">Tanacetum cinerariifolium</name>
    <name type="common">Dalmatian daisy</name>
    <name type="synonym">Chrysanthemum cinerariifolium</name>
    <dbReference type="NCBI Taxonomy" id="118510"/>
    <lineage>
        <taxon>Eukaryota</taxon>
        <taxon>Viridiplantae</taxon>
        <taxon>Streptophyta</taxon>
        <taxon>Embryophyta</taxon>
        <taxon>Tracheophyta</taxon>
        <taxon>Spermatophyta</taxon>
        <taxon>Magnoliopsida</taxon>
        <taxon>eudicotyledons</taxon>
        <taxon>Gunneridae</taxon>
        <taxon>Pentapetalae</taxon>
        <taxon>asterids</taxon>
        <taxon>campanulids</taxon>
        <taxon>Asterales</taxon>
        <taxon>Asteraceae</taxon>
        <taxon>Asteroideae</taxon>
        <taxon>Anthemideae</taxon>
        <taxon>Anthemidinae</taxon>
        <taxon>Tanacetum</taxon>
    </lineage>
</organism>
<protein>
    <submittedName>
        <fullName evidence="1">Uncharacterized protein</fullName>
    </submittedName>
</protein>
<accession>A0A699T0M5</accession>
<dbReference type="EMBL" id="BKCJ011201207">
    <property type="protein sequence ID" value="GFD02898.1"/>
    <property type="molecule type" value="Genomic_DNA"/>
</dbReference>
<evidence type="ECO:0000313" key="1">
    <source>
        <dbReference type="EMBL" id="GFD02898.1"/>
    </source>
</evidence>
<sequence>LQIGTIRVRLRKVEPLLVAFNSQLKVFHSLFDDNAPGKHS</sequence>
<proteinExistence type="predicted"/>
<feature type="non-terminal residue" evidence="1">
    <location>
        <position position="1"/>
    </location>
</feature>
<name>A0A699T0M5_TANCI</name>
<gene>
    <name evidence="1" type="ORF">Tci_874867</name>
</gene>
<dbReference type="AlphaFoldDB" id="A0A699T0M5"/>